<dbReference type="Gene3D" id="2.30.30.40">
    <property type="entry name" value="SH3 Domains"/>
    <property type="match status" value="1"/>
</dbReference>
<dbReference type="PROSITE" id="PS50057">
    <property type="entry name" value="FERM_3"/>
    <property type="match status" value="1"/>
</dbReference>
<dbReference type="GO" id="GO:0016459">
    <property type="term" value="C:myosin complex"/>
    <property type="evidence" value="ECO:0007669"/>
    <property type="project" value="UniProtKB-KW"/>
</dbReference>
<feature type="compositionally biased region" description="Polar residues" evidence="14">
    <location>
        <begin position="1595"/>
        <end position="1611"/>
    </location>
</feature>
<keyword evidence="8 12" id="KW-0518">Myosin</keyword>
<dbReference type="InterPro" id="IPR019749">
    <property type="entry name" value="Band_41_domain"/>
</dbReference>
<dbReference type="CDD" id="cd14473">
    <property type="entry name" value="FERM_B-lobe"/>
    <property type="match status" value="1"/>
</dbReference>
<dbReference type="InterPro" id="IPR036028">
    <property type="entry name" value="SH3-like_dom_sf"/>
</dbReference>
<evidence type="ECO:0000313" key="19">
    <source>
        <dbReference type="EnsemblMetazoa" id="XP_038064735.1"/>
    </source>
</evidence>
<dbReference type="InterPro" id="IPR000048">
    <property type="entry name" value="IQ_motif_EF-hand-BS"/>
</dbReference>
<evidence type="ECO:0000256" key="13">
    <source>
        <dbReference type="SAM" id="Coils"/>
    </source>
</evidence>
<dbReference type="InterPro" id="IPR000857">
    <property type="entry name" value="MyTH4_dom"/>
</dbReference>
<dbReference type="FunFam" id="1.10.10.820:FF:000001">
    <property type="entry name" value="Myosin heavy chain"/>
    <property type="match status" value="1"/>
</dbReference>
<dbReference type="InterPro" id="IPR011993">
    <property type="entry name" value="PH-like_dom_sf"/>
</dbReference>
<dbReference type="GeneID" id="119735106"/>
<dbReference type="GO" id="GO:0003774">
    <property type="term" value="F:cytoskeletal motor activity"/>
    <property type="evidence" value="ECO:0007669"/>
    <property type="project" value="UniProtKB-UniRule"/>
</dbReference>
<feature type="compositionally biased region" description="Pro residues" evidence="14">
    <location>
        <begin position="2939"/>
        <end position="2948"/>
    </location>
</feature>
<dbReference type="PROSITE" id="PS50096">
    <property type="entry name" value="IQ"/>
    <property type="match status" value="3"/>
</dbReference>
<feature type="region of interest" description="Actin-binding" evidence="12">
    <location>
        <begin position="619"/>
        <end position="641"/>
    </location>
</feature>
<dbReference type="EnsemblMetazoa" id="XM_038208807.1">
    <property type="protein sequence ID" value="XP_038064735.1"/>
    <property type="gene ID" value="LOC119735106"/>
</dbReference>
<dbReference type="PRINTS" id="PR00193">
    <property type="entry name" value="MYOSINHEAVY"/>
</dbReference>
<evidence type="ECO:0000256" key="8">
    <source>
        <dbReference type="ARBA" id="ARBA00023123"/>
    </source>
</evidence>
<feature type="domain" description="MyTH4" evidence="17">
    <location>
        <begin position="2353"/>
        <end position="2514"/>
    </location>
</feature>
<dbReference type="Pfam" id="PF21989">
    <property type="entry name" value="RA_2"/>
    <property type="match status" value="1"/>
</dbReference>
<dbReference type="InterPro" id="IPR051567">
    <property type="entry name" value="Unconventional_Myosin_ATPase"/>
</dbReference>
<evidence type="ECO:0000256" key="3">
    <source>
        <dbReference type="ARBA" id="ARBA00022443"/>
    </source>
</evidence>
<organism evidence="19 20">
    <name type="scientific">Patiria miniata</name>
    <name type="common">Bat star</name>
    <name type="synonym">Asterina miniata</name>
    <dbReference type="NCBI Taxonomy" id="46514"/>
    <lineage>
        <taxon>Eukaryota</taxon>
        <taxon>Metazoa</taxon>
        <taxon>Echinodermata</taxon>
        <taxon>Eleutherozoa</taxon>
        <taxon>Asterozoa</taxon>
        <taxon>Asteroidea</taxon>
        <taxon>Valvatacea</taxon>
        <taxon>Valvatida</taxon>
        <taxon>Asterinidae</taxon>
        <taxon>Patiria</taxon>
    </lineage>
</organism>
<feature type="compositionally biased region" description="Basic and acidic residues" evidence="14">
    <location>
        <begin position="2258"/>
        <end position="2267"/>
    </location>
</feature>
<keyword evidence="7 12" id="KW-0067">ATP-binding</keyword>
<evidence type="ECO:0000256" key="10">
    <source>
        <dbReference type="ARBA" id="ARBA00023203"/>
    </source>
</evidence>
<dbReference type="Gene3D" id="1.20.58.530">
    <property type="match status" value="1"/>
</dbReference>
<dbReference type="GO" id="GO:0120025">
    <property type="term" value="C:plasma membrane bounded cell projection"/>
    <property type="evidence" value="ECO:0007669"/>
    <property type="project" value="UniProtKB-ARBA"/>
</dbReference>
<dbReference type="OrthoDB" id="312459at2759"/>
<dbReference type="InterPro" id="IPR059004">
    <property type="entry name" value="MYO15"/>
</dbReference>
<dbReference type="PANTHER" id="PTHR22692">
    <property type="entry name" value="MYOSIN VII, XV"/>
    <property type="match status" value="1"/>
</dbReference>
<comment type="subcellular location">
    <subcellularLocation>
        <location evidence="1">Cytoplasm</location>
    </subcellularLocation>
</comment>
<dbReference type="Gene3D" id="6.20.240.20">
    <property type="match status" value="1"/>
</dbReference>
<feature type="domain" description="FERM" evidence="16">
    <location>
        <begin position="2520"/>
        <end position="2823"/>
    </location>
</feature>
<dbReference type="InterPro" id="IPR036961">
    <property type="entry name" value="Kinesin_motor_dom_sf"/>
</dbReference>
<dbReference type="SMART" id="SM00242">
    <property type="entry name" value="MYSc"/>
    <property type="match status" value="1"/>
</dbReference>
<dbReference type="SUPFAM" id="SSF50729">
    <property type="entry name" value="PH domain-like"/>
    <property type="match status" value="1"/>
</dbReference>
<dbReference type="SMART" id="SM00295">
    <property type="entry name" value="B41"/>
    <property type="match status" value="1"/>
</dbReference>
<feature type="compositionally biased region" description="Pro residues" evidence="14">
    <location>
        <begin position="1865"/>
        <end position="1877"/>
    </location>
</feature>
<dbReference type="PANTHER" id="PTHR22692:SF26">
    <property type="entry name" value="SH3 DOMAIN-CONTAINING PROTEIN"/>
    <property type="match status" value="1"/>
</dbReference>
<feature type="compositionally biased region" description="Pro residues" evidence="14">
    <location>
        <begin position="1673"/>
        <end position="1689"/>
    </location>
</feature>
<evidence type="ECO:0000256" key="9">
    <source>
        <dbReference type="ARBA" id="ARBA00023175"/>
    </source>
</evidence>
<evidence type="ECO:0000259" key="15">
    <source>
        <dbReference type="PROSITE" id="PS50002"/>
    </source>
</evidence>
<dbReference type="Proteomes" id="UP000887568">
    <property type="component" value="Unplaced"/>
</dbReference>
<dbReference type="InterPro" id="IPR019748">
    <property type="entry name" value="FERM_central"/>
</dbReference>
<keyword evidence="13" id="KW-0175">Coiled coil</keyword>
<evidence type="ECO:0000256" key="14">
    <source>
        <dbReference type="SAM" id="MobiDB-lite"/>
    </source>
</evidence>
<dbReference type="SMART" id="SM00139">
    <property type="entry name" value="MyTH4"/>
    <property type="match status" value="2"/>
</dbReference>
<evidence type="ECO:0000256" key="4">
    <source>
        <dbReference type="ARBA" id="ARBA00022490"/>
    </source>
</evidence>
<dbReference type="GO" id="GO:0003779">
    <property type="term" value="F:actin binding"/>
    <property type="evidence" value="ECO:0007669"/>
    <property type="project" value="UniProtKB-KW"/>
</dbReference>
<dbReference type="Pfam" id="PF00063">
    <property type="entry name" value="Myosin_head"/>
    <property type="match status" value="1"/>
</dbReference>
<dbReference type="PROSITE" id="PS51016">
    <property type="entry name" value="MYTH4"/>
    <property type="match status" value="2"/>
</dbReference>
<feature type="compositionally biased region" description="Pro residues" evidence="14">
    <location>
        <begin position="1199"/>
        <end position="1231"/>
    </location>
</feature>
<keyword evidence="10 12" id="KW-0009">Actin-binding</keyword>
<reference evidence="19" key="1">
    <citation type="submission" date="2022-11" db="UniProtKB">
        <authorList>
            <consortium name="EnsemblMetazoa"/>
        </authorList>
    </citation>
    <scope>IDENTIFICATION</scope>
</reference>
<dbReference type="SUPFAM" id="SSF52540">
    <property type="entry name" value="P-loop containing nucleoside triphosphate hydrolases"/>
    <property type="match status" value="1"/>
</dbReference>
<dbReference type="InterPro" id="IPR001452">
    <property type="entry name" value="SH3_domain"/>
</dbReference>
<accession>A0A914AL56</accession>
<dbReference type="InterPro" id="IPR001609">
    <property type="entry name" value="Myosin_head_motor_dom-like"/>
</dbReference>
<name>A0A914AL56_PATMI</name>
<evidence type="ECO:0000256" key="2">
    <source>
        <dbReference type="ARBA" id="ARBA00008314"/>
    </source>
</evidence>
<dbReference type="InterPro" id="IPR027417">
    <property type="entry name" value="P-loop_NTPase"/>
</dbReference>
<dbReference type="SMART" id="SM00015">
    <property type="entry name" value="IQ"/>
    <property type="match status" value="3"/>
</dbReference>
<feature type="domain" description="Myosin motor" evidence="18">
    <location>
        <begin position="62"/>
        <end position="740"/>
    </location>
</feature>
<evidence type="ECO:0000313" key="20">
    <source>
        <dbReference type="Proteomes" id="UP000887568"/>
    </source>
</evidence>
<dbReference type="Gene3D" id="1.20.120.720">
    <property type="entry name" value="Myosin VI head, motor domain, U50 subdomain"/>
    <property type="match status" value="1"/>
</dbReference>
<evidence type="ECO:0000256" key="6">
    <source>
        <dbReference type="ARBA" id="ARBA00022741"/>
    </source>
</evidence>
<comment type="similarity">
    <text evidence="2 12">Belongs to the TRAFAC class myosin-kinesin ATPase superfamily. Myosin family.</text>
</comment>
<dbReference type="Pfam" id="PF26570">
    <property type="entry name" value="MYO15"/>
    <property type="match status" value="1"/>
</dbReference>
<dbReference type="SMART" id="SM00326">
    <property type="entry name" value="SH3"/>
    <property type="match status" value="1"/>
</dbReference>
<evidence type="ECO:0000256" key="5">
    <source>
        <dbReference type="ARBA" id="ARBA00022737"/>
    </source>
</evidence>
<dbReference type="InterPro" id="IPR000299">
    <property type="entry name" value="FERM_domain"/>
</dbReference>
<dbReference type="Gene3D" id="3.40.850.10">
    <property type="entry name" value="Kinesin motor domain"/>
    <property type="match status" value="1"/>
</dbReference>
<feature type="compositionally biased region" description="Pro residues" evidence="14">
    <location>
        <begin position="1885"/>
        <end position="1898"/>
    </location>
</feature>
<keyword evidence="5" id="KW-0677">Repeat</keyword>
<evidence type="ECO:0000256" key="12">
    <source>
        <dbReference type="PROSITE-ProRule" id="PRU00782"/>
    </source>
</evidence>
<dbReference type="CDD" id="cd11884">
    <property type="entry name" value="SH3_MYO15"/>
    <property type="match status" value="1"/>
</dbReference>
<dbReference type="Gene3D" id="1.20.5.190">
    <property type="match status" value="1"/>
</dbReference>
<evidence type="ECO:0000259" key="18">
    <source>
        <dbReference type="PROSITE" id="PS51456"/>
    </source>
</evidence>
<dbReference type="Gene3D" id="2.30.29.30">
    <property type="entry name" value="Pleckstrin-homology domain (PH domain)/Phosphotyrosine-binding domain (PTB)"/>
    <property type="match status" value="2"/>
</dbReference>
<dbReference type="PROSITE" id="PS51456">
    <property type="entry name" value="MYOSIN_MOTOR"/>
    <property type="match status" value="1"/>
</dbReference>
<dbReference type="Pfam" id="PF00784">
    <property type="entry name" value="MyTH4"/>
    <property type="match status" value="2"/>
</dbReference>
<evidence type="ECO:0000256" key="11">
    <source>
        <dbReference type="PROSITE-ProRule" id="PRU00192"/>
    </source>
</evidence>
<feature type="compositionally biased region" description="Basic and acidic residues" evidence="14">
    <location>
        <begin position="2274"/>
        <end position="2284"/>
    </location>
</feature>
<feature type="region of interest" description="Disordered" evidence="14">
    <location>
        <begin position="2819"/>
        <end position="3053"/>
    </location>
</feature>
<keyword evidence="9 12" id="KW-0505">Motor protein</keyword>
<evidence type="ECO:0000256" key="1">
    <source>
        <dbReference type="ARBA" id="ARBA00004496"/>
    </source>
</evidence>
<dbReference type="InterPro" id="IPR002404">
    <property type="entry name" value="IRS_PTB"/>
</dbReference>
<dbReference type="RefSeq" id="XP_038064735.1">
    <property type="nucleotide sequence ID" value="XM_038208807.1"/>
</dbReference>
<dbReference type="InterPro" id="IPR038185">
    <property type="entry name" value="MyTH4_dom_sf"/>
</dbReference>
<feature type="region of interest" description="Disordered" evidence="14">
    <location>
        <begin position="1595"/>
        <end position="1693"/>
    </location>
</feature>
<feature type="domain" description="MyTH4" evidence="17">
    <location>
        <begin position="922"/>
        <end position="1072"/>
    </location>
</feature>
<feature type="domain" description="SH3" evidence="15">
    <location>
        <begin position="2174"/>
        <end position="2236"/>
    </location>
</feature>
<feature type="coiled-coil region" evidence="13">
    <location>
        <begin position="1466"/>
        <end position="1516"/>
    </location>
</feature>
<dbReference type="GO" id="GO:0005524">
    <property type="term" value="F:ATP binding"/>
    <property type="evidence" value="ECO:0007669"/>
    <property type="project" value="UniProtKB-UniRule"/>
</dbReference>
<feature type="region of interest" description="Disordered" evidence="14">
    <location>
        <begin position="1195"/>
        <end position="1326"/>
    </location>
</feature>
<evidence type="ECO:0000259" key="17">
    <source>
        <dbReference type="PROSITE" id="PS51016"/>
    </source>
</evidence>
<feature type="compositionally biased region" description="Basic and acidic residues" evidence="14">
    <location>
        <begin position="1919"/>
        <end position="1935"/>
    </location>
</feature>
<sequence>MELGTPVWFDSGGEYPLPGRVTETYGGEAEGVQVQCVLDEKMYTVSKPKERIRIRHDALEIQHIDDMIQLRDLHEGAILFNLKTRFDKGLIYTYTGSILVAVNPYKLFDIYGIDTVKKYEGKPLGQLLPHLFAIGNSAYTRMMQTDKNQCVIISGESGAGKTESTKLIMQYLAAVNKSPSNLTTEQILEANPLLESFGNAKTVRNDNSSRFGKYTEVFFRRGVINSAKTTDYLLEKSRIVHQGPDERNYHVFYELLAGLSSPEAAKYGLRTADRYHFLNQGGSCRIEGKDDGEDFYRLVSAMEVMRFSPSEQDIIFGILASILHLGNLNMNVGQNDKLVIQNENELGLAAKFLYLRLEELERAILFRLTETRGERILTPRTLQQAIEARNGIAKSLYSSLFSWLVKSINTIVGNVGTMSSIAILDIFGFEVFQTNSFEQMCINYANEHLQYFFNKHIFMLEQQEYLKEKIPWTSIEFKDNQQCIDMIGKRPFGVIHILDDESSFPNSSDKSFMDKCHYQHMGNTCYSRAKVPSMQFSIKHFAGLVTYDMVGFLEKNRDVLKPEVVDMFINSHSQFISDIFESLRRQEEQKAMMMSSVRGNNSMRKMRASTVATRFNESLLELINTMGKCNPFFVRCIKPNSDKAPMEFDEGLVLEQLRYSGMLETISIRKMGFPIRMAFLHFANRYRFLMGPVSFKSTVKETCRIILSKAEQNDGKDYVIGTSKVFMRESLETSLEHQRSRVIRHAVVTIQKWVRRFQTRQRYLRQRDAVILIQAQIKGRRERGRYIKGRRGMIRLQALHRGRMQRRRYQQMRIHHKRMMEDRALREAEERLRMQADAARRAEEEERIAMRSDISLLEIPMELAVCMEKLAGWSNPHGERNLNKTVGQVAHQDYMFSFPLDVDEYPLSKYVHIYFKTPHFGAAIEPINTGFHKLNEMEDQEAVAIFKLILRFILEEGLSKDRELLIGNYIVQKGIGNKALRDEIYCQLCNQTWKNAAPQAQERAWLLMANLMSAFPPSKRFYKYLLKYVSDHAWDGYKSYCHQKLLLCDTQALEFLIPRTYPPCFLEWKANRQRCNMALVAELPDGEEVTVMADSWSTGEDFARSALQKKGITKACHGWSVYVMEDKTRSELSGYDYIMDLISEMEIPPDFPVRESQFLVSSETVHDRLPNRKFKVLRNNLAQIDALLEMDPAALNAHIPPPPTGPPPPVPKTSPSKPPAPPAPPPPPPPTVGSGLGVESRQKRPSTSSRPRSEDVEYASTFFNPGERWSSKPVFPGNIHIPEPDYDLPPEEDQRYNVYDDTDIGPSSPIHPTLNSDGSDNESDQNHNVARQIRAVSVPNSGSRHRLDDYVDRLFNPVLEMNGAADLANAAKVNKALRGGGRGPAPSPTPPPLFVPPPPQLSTGLPPSPMAMPGFPSMATTPAYTPGMLQPTLPTVPAHMPAAMPAAMPMTVPMMPHQPTLFEAAIQQQQQQAAAQQAAAQQVAAQQAAAQHLAAQQAASQQLAAQQAAAQQLAAQQAVAQQVAAQQAAAQQAAAQQAAAQQAVVHQAVQQHQQRQQQEAMMQHQAAYHQQTIMAQQVQLQQQQQMLQDIHSKLSATTPASDTGSLKSSLAKSHDARNQSSSKGSPPPSPLRKKNLHFSNQVVNIPRESSEQANTGQLRSEVPRSPVKGPKPGFVPAPPPLPPPPPSPPSESEMVKVRTRSGKVVPLNDSYRANTVRVGRVVWPPRKEEELKSSGVQIDWDKDALASDAGQLDEQVVSRNYQPTSEIKKAIHAAHKSKGMAPEASLQTLISARAKQLQGKSEETTAKPVQRPRPLKSALKTPPPVKPKKLTPRPSPNKLNVQDVHAEAMAKILARKATLDRRSPQSPPVTPAPPPPRTASKPLGKTPPAPPPPPPPISTIPSIRAKAEAFQQSQPVARSESKREGPKRIIPKKQEVHNEAMHILQSRGHRVRTNTDYDKEVVVPLMSPPDVEQLESPRTKAFPSIPDVFYTYNRVRWRLHIRKEVFTPGERLENPMAQQLVFYQIVADTFSKSCIRMSMEEKRQVKAVLDAHGVNQQNAAQKSKMRKDVIEMARKFPLYFCRFFAVTGGRKNRQVEILGVSENGISLVKREYDQTRDQLTQLDHISFSDIKQIEVSVAGTIRITLTNDKVIPLFTHRAQLIKGMIEAYIIDLERDSQYMRAIQDYITRESTLLSFRKGDIIKLTARHPAADSDWLFGMLDGRTGFFPKESVIPAPGPESRNLLVRRGIAAELVISNQEEPRRQKQEARPSAPKSPERQPTQEELTRFSMVEFASKYFRENPNKYVMQRKEDGSIRGSLKFMGNFKRSRKKNSKKKPIQVDEQDYTQFLDAVSYTNSPIQVSLLEFPVAAINKLSLECFLALMKIMGDYPLRSKQDTPIQQALYEKIIFIIKACFGHREMCDEIYCHVIKQTTRNTSTKKLSLLHAWRFFTLLTAFFRCSPTLKPYLFQYLTMVAQTAEFQYGGMAGVCLFNLRKSFRHGGRRLLPGPEEVGNLLAGRLVRRQQVHLPGNLRTMVKVSNSSVVVDILEELCTEMGIQQPAAIEEFGIFGLVPQKNKVVPLQLSDYLMDVTNHFEKQGFEYALLFKKVVWYQPMSVSNEFASATIYNQVLPDYQSGRLVVLEFNTLTEQQKAKIVRLAILMHRAADKVQIPTVKDLPDLLPANVINHINSQQWLNLIHSELPLLESMSPHLARTEFVNTVIKWRLFGSSFFDVVHVSDSRVGGGCLLAINKTGVHFLHPQSHEVLVTHGFHEVVSSHHLKGDGRQYVDLKCGNLMVQKVTRIQTNQCTEIINVIGQHMQRQVTSGHQPDQPDSIADFNNLASPKYPPSQGQESPNNPAKRWGGVATPIQEVTKQSNVARSPSALSDYNRGANVARSPSALSDYNRAGSPSGYRAGSPSRLSPRRPSPASSISEPEVSEPRPSSPRRPPSPFDNRPRQLDSNWVLAPKDAERGHARMPSWDRSSGSARDSSDGEPYNRSSPVLPPASSGNILKMGMPRSAATRQASKQAAPAVANGNLHGNRMGRGAVPGAYNGRK</sequence>
<keyword evidence="6 12" id="KW-0547">Nucleotide-binding</keyword>
<dbReference type="Gene3D" id="1.25.40.530">
    <property type="entry name" value="MyTH4 domain"/>
    <property type="match status" value="2"/>
</dbReference>
<evidence type="ECO:0000259" key="16">
    <source>
        <dbReference type="PROSITE" id="PS50057"/>
    </source>
</evidence>
<feature type="region of interest" description="Disordered" evidence="14">
    <location>
        <begin position="2254"/>
        <end position="2284"/>
    </location>
</feature>
<dbReference type="Gene3D" id="1.10.10.820">
    <property type="match status" value="1"/>
</dbReference>
<dbReference type="OMA" id="NGHGEMI"/>
<dbReference type="Pfam" id="PF02174">
    <property type="entry name" value="IRS"/>
    <property type="match status" value="1"/>
</dbReference>
<evidence type="ECO:0000256" key="7">
    <source>
        <dbReference type="ARBA" id="ARBA00022840"/>
    </source>
</evidence>
<feature type="region of interest" description="Disordered" evidence="14">
    <location>
        <begin position="1793"/>
        <end position="1935"/>
    </location>
</feature>
<feature type="binding site" evidence="12">
    <location>
        <begin position="155"/>
        <end position="162"/>
    </location>
    <ligand>
        <name>ATP</name>
        <dbReference type="ChEBI" id="CHEBI:30616"/>
    </ligand>
</feature>
<dbReference type="Gene3D" id="3.10.20.90">
    <property type="entry name" value="Phosphatidylinositol 3-kinase Catalytic Subunit, Chain A, domain 1"/>
    <property type="match status" value="1"/>
</dbReference>
<protein>
    <recommendedName>
        <fullName evidence="21">Unconventional myosin-XV</fullName>
    </recommendedName>
</protein>
<keyword evidence="3 11" id="KW-0728">SH3 domain</keyword>
<dbReference type="PROSITE" id="PS50002">
    <property type="entry name" value="SH3"/>
    <property type="match status" value="1"/>
</dbReference>
<proteinExistence type="inferred from homology"/>
<dbReference type="Pfam" id="PF07653">
    <property type="entry name" value="SH3_2"/>
    <property type="match status" value="1"/>
</dbReference>
<evidence type="ECO:0008006" key="21">
    <source>
        <dbReference type="Google" id="ProtNLM"/>
    </source>
</evidence>
<keyword evidence="20" id="KW-1185">Reference proteome</keyword>
<feature type="compositionally biased region" description="Polar residues" evidence="14">
    <location>
        <begin position="2867"/>
        <end position="2883"/>
    </location>
</feature>
<keyword evidence="4" id="KW-0963">Cytoplasm</keyword>
<dbReference type="SUPFAM" id="SSF50044">
    <property type="entry name" value="SH3-domain"/>
    <property type="match status" value="1"/>
</dbReference>